<protein>
    <submittedName>
        <fullName evidence="1">Uncharacterized protein</fullName>
    </submittedName>
</protein>
<dbReference type="InParanoid" id="E3MKY5"/>
<dbReference type="HOGENOM" id="CLU_746482_0_0_1"/>
<name>E3MKY5_CAERE</name>
<evidence type="ECO:0000313" key="1">
    <source>
        <dbReference type="EMBL" id="EFP04213.1"/>
    </source>
</evidence>
<proteinExistence type="predicted"/>
<accession>E3MKY5</accession>
<evidence type="ECO:0000313" key="2">
    <source>
        <dbReference type="Proteomes" id="UP000008281"/>
    </source>
</evidence>
<gene>
    <name evidence="1" type="ORF">CRE_26630</name>
</gene>
<organism evidence="2">
    <name type="scientific">Caenorhabditis remanei</name>
    <name type="common">Caenorhabditis vulgaris</name>
    <dbReference type="NCBI Taxonomy" id="31234"/>
    <lineage>
        <taxon>Eukaryota</taxon>
        <taxon>Metazoa</taxon>
        <taxon>Ecdysozoa</taxon>
        <taxon>Nematoda</taxon>
        <taxon>Chromadorea</taxon>
        <taxon>Rhabditida</taxon>
        <taxon>Rhabditina</taxon>
        <taxon>Rhabditomorpha</taxon>
        <taxon>Rhabditoidea</taxon>
        <taxon>Rhabditidae</taxon>
        <taxon>Peloderinae</taxon>
        <taxon>Caenorhabditis</taxon>
    </lineage>
</organism>
<sequence length="371" mass="42544">MPLSDSAPFDFPAIGFSLHSINAHGTPYLSVRVDYDPLNFESFSEDAIKWYQWVDDKFVLYHINPPRPPPGCPEGPHSHVRKHYSTQPRFVFQDGGFFVKVEFATWLRNSAPVDRPRCQCNPWYDTPFYDHSDPPECQALAFAAVIADGLREGKMMEGSRSLEGTFRSEKSDQKSVSFSVAPSFDVNRPRASDVVNSSRNEYRHLEKTMIRIDRMPMEVMVRAYAFASHNRVWSTWILVEVESCREHSVRAFELNGGFFLQKTPEALGTRIPREMSPLDQWVAYHVAILDYVDVNAPRPRYSTSRLSSLSLIRENDMNCGCLPSLLSQHEAFGLSDFCQIRQIAQKAMLLVHHKLQSGTLERMFSLKWKPS</sequence>
<reference evidence="1" key="1">
    <citation type="submission" date="2007-07" db="EMBL/GenBank/DDBJ databases">
        <title>PCAP assembly of the Caenorhabditis remanei genome.</title>
        <authorList>
            <consortium name="The Caenorhabditis remanei Sequencing Consortium"/>
            <person name="Wilson R.K."/>
        </authorList>
    </citation>
    <scope>NUCLEOTIDE SEQUENCE [LARGE SCALE GENOMIC DNA]</scope>
    <source>
        <strain evidence="1">PB4641</strain>
    </source>
</reference>
<dbReference type="EMBL" id="DS268453">
    <property type="protein sequence ID" value="EFP04213.1"/>
    <property type="molecule type" value="Genomic_DNA"/>
</dbReference>
<dbReference type="AlphaFoldDB" id="E3MKY5"/>
<keyword evidence="2" id="KW-1185">Reference proteome</keyword>
<dbReference type="Proteomes" id="UP000008281">
    <property type="component" value="Unassembled WGS sequence"/>
</dbReference>